<evidence type="ECO:0000313" key="2">
    <source>
        <dbReference type="Proteomes" id="UP000228920"/>
    </source>
</evidence>
<evidence type="ECO:0000313" key="1">
    <source>
        <dbReference type="EMBL" id="PIZ47292.1"/>
    </source>
</evidence>
<comment type="caution">
    <text evidence="1">The sequence shown here is derived from an EMBL/GenBank/DDBJ whole genome shotgun (WGS) entry which is preliminary data.</text>
</comment>
<protein>
    <submittedName>
        <fullName evidence="1">Uncharacterized protein</fullName>
    </submittedName>
</protein>
<accession>A0A2M7TLA2</accession>
<gene>
    <name evidence="1" type="ORF">COY32_01905</name>
</gene>
<organism evidence="1 2">
    <name type="scientific">candidate division WWE3 bacterium CG_4_10_14_0_2_um_filter_41_14</name>
    <dbReference type="NCBI Taxonomy" id="1975072"/>
    <lineage>
        <taxon>Bacteria</taxon>
        <taxon>Katanobacteria</taxon>
    </lineage>
</organism>
<name>A0A2M7TLA2_UNCKA</name>
<proteinExistence type="predicted"/>
<dbReference type="AlphaFoldDB" id="A0A2M7TLA2"/>
<reference evidence="2" key="1">
    <citation type="submission" date="2017-09" db="EMBL/GenBank/DDBJ databases">
        <title>Depth-based differentiation of microbial function through sediment-hosted aquifers and enrichment of novel symbionts in the deep terrestrial subsurface.</title>
        <authorList>
            <person name="Probst A.J."/>
            <person name="Ladd B."/>
            <person name="Jarett J.K."/>
            <person name="Geller-Mcgrath D.E."/>
            <person name="Sieber C.M.K."/>
            <person name="Emerson J.B."/>
            <person name="Anantharaman K."/>
            <person name="Thomas B.C."/>
            <person name="Malmstrom R."/>
            <person name="Stieglmeier M."/>
            <person name="Klingl A."/>
            <person name="Woyke T."/>
            <person name="Ryan C.M."/>
            <person name="Banfield J.F."/>
        </authorList>
    </citation>
    <scope>NUCLEOTIDE SEQUENCE [LARGE SCALE GENOMIC DNA]</scope>
</reference>
<dbReference type="Proteomes" id="UP000228920">
    <property type="component" value="Unassembled WGS sequence"/>
</dbReference>
<sequence>MDSTFSIDDVPKLLGFVETEELIALRLLWIEVMAARVDGDSRALATQYHTACQVLVESLEGSEVRKTAGMGLNLQMALARRDGGRMEDYREDLIDAQVDAAQSGFDDVEVIIRDEIRRLNEILKK</sequence>
<dbReference type="EMBL" id="PFNL01000055">
    <property type="protein sequence ID" value="PIZ47292.1"/>
    <property type="molecule type" value="Genomic_DNA"/>
</dbReference>